<dbReference type="Gene3D" id="3.30.559.10">
    <property type="entry name" value="Chloramphenicol acetyltransferase-like domain"/>
    <property type="match status" value="1"/>
</dbReference>
<feature type="compositionally biased region" description="Low complexity" evidence="7">
    <location>
        <begin position="153"/>
        <end position="168"/>
    </location>
</feature>
<evidence type="ECO:0000313" key="10">
    <source>
        <dbReference type="EMBL" id="NJP43065.1"/>
    </source>
</evidence>
<dbReference type="InterPro" id="IPR023213">
    <property type="entry name" value="CAT-like_dom_sf"/>
</dbReference>
<dbReference type="CDD" id="cd06849">
    <property type="entry name" value="lipoyl_domain"/>
    <property type="match status" value="1"/>
</dbReference>
<feature type="domain" description="Lipoyl-binding" evidence="8">
    <location>
        <begin position="4"/>
        <end position="79"/>
    </location>
</feature>
<dbReference type="Pfam" id="PF00198">
    <property type="entry name" value="2-oxoacid_dh"/>
    <property type="match status" value="1"/>
</dbReference>
<dbReference type="InterPro" id="IPR036625">
    <property type="entry name" value="E3-bd_dom_sf"/>
</dbReference>
<dbReference type="InterPro" id="IPR050743">
    <property type="entry name" value="2-oxoacid_DH_E2_comp"/>
</dbReference>
<comment type="caution">
    <text evidence="10">The sequence shown here is derived from an EMBL/GenBank/DDBJ whole genome shotgun (WGS) entry which is preliminary data.</text>
</comment>
<evidence type="ECO:0000259" key="8">
    <source>
        <dbReference type="PROSITE" id="PS50968"/>
    </source>
</evidence>
<dbReference type="Pfam" id="PF00364">
    <property type="entry name" value="Biotin_lipoyl"/>
    <property type="match status" value="1"/>
</dbReference>
<comment type="cofactor">
    <cofactor evidence="1 6">
        <name>(R)-lipoate</name>
        <dbReference type="ChEBI" id="CHEBI:83088"/>
    </cofactor>
</comment>
<evidence type="ECO:0000259" key="9">
    <source>
        <dbReference type="PROSITE" id="PS51826"/>
    </source>
</evidence>
<dbReference type="InterPro" id="IPR004167">
    <property type="entry name" value="PSBD"/>
</dbReference>
<dbReference type="InterPro" id="IPR003016">
    <property type="entry name" value="2-oxoA_DH_lipoyl-BS"/>
</dbReference>
<evidence type="ECO:0000313" key="11">
    <source>
        <dbReference type="Proteomes" id="UP000734511"/>
    </source>
</evidence>
<dbReference type="InterPro" id="IPR001078">
    <property type="entry name" value="2-oxoacid_DH_actylTfrase"/>
</dbReference>
<name>A0ABX0ZJ55_9ACTN</name>
<comment type="similarity">
    <text evidence="2 6">Belongs to the 2-oxoacid dehydrogenase family.</text>
</comment>
<sequence>MAVVREFTLPDLGEGLTEAEIVRWLVQVGEVVAVDQPVVEVETAKAVVEVPCPYGGVVTARFGEEGDSLAVGRPLVTVAVGSSAAEPDEADGAAGGQGSGAVLVGYGTGTAAGRRRSRLRAGGTAPGAGRTAVDGVPVDGTRPGGAGRTPVEGAPADRTGAASAPAPATAPALAPVAPAPAPAAGDGPVAVISPLVRRIAREHGLDLRSLAGSGPEGLILRSDVERAVAALASAPAPAAEPDGVERVPLRGLRGAVADKLARSRREIPDATCWVDADATELLAARAAMNAPGRQKISLLALLARVVTAALARYPELNATVDTERAEIVRLPAVHLGFAAQTDRGLVVPVVRDAHTLTTTALAAEIARLTETAKAGRLSPAELTGGTFTLNNYGVFGVDGSTPILNHPEAAMLGVGRIVAKPWVHQGELAVRQVVQLSFTFDHRVCDGGTAGGFLRFVADCVEQPAMLLAAV</sequence>
<protein>
    <recommendedName>
        <fullName evidence="6">Dihydrolipoamide acetyltransferase component of pyruvate dehydrogenase complex</fullName>
        <ecNumber evidence="6">2.3.1.-</ecNumber>
    </recommendedName>
</protein>
<dbReference type="PANTHER" id="PTHR43178">
    <property type="entry name" value="DIHYDROLIPOAMIDE ACETYLTRANSFERASE COMPONENT OF PYRUVATE DEHYDROGENASE COMPLEX"/>
    <property type="match status" value="1"/>
</dbReference>
<evidence type="ECO:0000256" key="3">
    <source>
        <dbReference type="ARBA" id="ARBA00022679"/>
    </source>
</evidence>
<evidence type="ECO:0000256" key="7">
    <source>
        <dbReference type="SAM" id="MobiDB-lite"/>
    </source>
</evidence>
<keyword evidence="5 6" id="KW-0012">Acyltransferase</keyword>
<evidence type="ECO:0000256" key="6">
    <source>
        <dbReference type="RuleBase" id="RU003423"/>
    </source>
</evidence>
<evidence type="ECO:0000256" key="4">
    <source>
        <dbReference type="ARBA" id="ARBA00022823"/>
    </source>
</evidence>
<dbReference type="InterPro" id="IPR011053">
    <property type="entry name" value="Single_hybrid_motif"/>
</dbReference>
<dbReference type="SUPFAM" id="SSF52777">
    <property type="entry name" value="CoA-dependent acyltransferases"/>
    <property type="match status" value="1"/>
</dbReference>
<dbReference type="PROSITE" id="PS50968">
    <property type="entry name" value="BIOTINYL_LIPOYL"/>
    <property type="match status" value="1"/>
</dbReference>
<proteinExistence type="inferred from homology"/>
<dbReference type="EC" id="2.3.1.-" evidence="6"/>
<organism evidence="10 11">
    <name type="scientific">Actinacidiphila epipremni</name>
    <dbReference type="NCBI Taxonomy" id="2053013"/>
    <lineage>
        <taxon>Bacteria</taxon>
        <taxon>Bacillati</taxon>
        <taxon>Actinomycetota</taxon>
        <taxon>Actinomycetes</taxon>
        <taxon>Kitasatosporales</taxon>
        <taxon>Streptomycetaceae</taxon>
        <taxon>Actinacidiphila</taxon>
    </lineage>
</organism>
<dbReference type="Proteomes" id="UP000734511">
    <property type="component" value="Unassembled WGS sequence"/>
</dbReference>
<dbReference type="SUPFAM" id="SSF47005">
    <property type="entry name" value="Peripheral subunit-binding domain of 2-oxo acid dehydrogenase complex"/>
    <property type="match status" value="1"/>
</dbReference>
<keyword evidence="4 6" id="KW-0450">Lipoyl</keyword>
<dbReference type="Pfam" id="PF02817">
    <property type="entry name" value="E3_binding"/>
    <property type="match status" value="1"/>
</dbReference>
<dbReference type="PROSITE" id="PS51826">
    <property type="entry name" value="PSBD"/>
    <property type="match status" value="1"/>
</dbReference>
<feature type="region of interest" description="Disordered" evidence="7">
    <location>
        <begin position="114"/>
        <end position="168"/>
    </location>
</feature>
<dbReference type="PROSITE" id="PS00189">
    <property type="entry name" value="LIPOYL"/>
    <property type="match status" value="1"/>
</dbReference>
<keyword evidence="3 6" id="KW-0808">Transferase</keyword>
<keyword evidence="11" id="KW-1185">Reference proteome</keyword>
<dbReference type="PANTHER" id="PTHR43178:SF5">
    <property type="entry name" value="LIPOAMIDE ACYLTRANSFERASE COMPONENT OF BRANCHED-CHAIN ALPHA-KETO ACID DEHYDROGENASE COMPLEX, MITOCHONDRIAL"/>
    <property type="match status" value="1"/>
</dbReference>
<evidence type="ECO:0000256" key="5">
    <source>
        <dbReference type="ARBA" id="ARBA00023315"/>
    </source>
</evidence>
<feature type="compositionally biased region" description="Low complexity" evidence="7">
    <location>
        <begin position="120"/>
        <end position="132"/>
    </location>
</feature>
<accession>A0ABX0ZJ55</accession>
<dbReference type="Gene3D" id="4.10.320.10">
    <property type="entry name" value="E3-binding domain"/>
    <property type="match status" value="1"/>
</dbReference>
<gene>
    <name evidence="10" type="ORF">HCN08_06535</name>
</gene>
<feature type="domain" description="Peripheral subunit-binding (PSBD)" evidence="9">
    <location>
        <begin position="191"/>
        <end position="228"/>
    </location>
</feature>
<dbReference type="SUPFAM" id="SSF51230">
    <property type="entry name" value="Single hybrid motif"/>
    <property type="match status" value="1"/>
</dbReference>
<dbReference type="EMBL" id="JAATEJ010000003">
    <property type="protein sequence ID" value="NJP43065.1"/>
    <property type="molecule type" value="Genomic_DNA"/>
</dbReference>
<dbReference type="RefSeq" id="WP_167981907.1">
    <property type="nucleotide sequence ID" value="NZ_JAATEJ010000003.1"/>
</dbReference>
<dbReference type="InterPro" id="IPR000089">
    <property type="entry name" value="Biotin_lipoyl"/>
</dbReference>
<evidence type="ECO:0000256" key="2">
    <source>
        <dbReference type="ARBA" id="ARBA00007317"/>
    </source>
</evidence>
<dbReference type="Gene3D" id="2.40.50.100">
    <property type="match status" value="1"/>
</dbReference>
<reference evidence="10 11" key="1">
    <citation type="submission" date="2020-03" db="EMBL/GenBank/DDBJ databases">
        <title>WGS of actinomycetes isolated from Thailand.</title>
        <authorList>
            <person name="Thawai C."/>
        </authorList>
    </citation>
    <scope>NUCLEOTIDE SEQUENCE [LARGE SCALE GENOMIC DNA]</scope>
    <source>
        <strain evidence="10 11">PRB2-1</strain>
    </source>
</reference>
<evidence type="ECO:0000256" key="1">
    <source>
        <dbReference type="ARBA" id="ARBA00001938"/>
    </source>
</evidence>